<dbReference type="GO" id="GO:0003677">
    <property type="term" value="F:DNA binding"/>
    <property type="evidence" value="ECO:0007669"/>
    <property type="project" value="UniProtKB-KW"/>
</dbReference>
<dbReference type="SMART" id="SM00530">
    <property type="entry name" value="HTH_XRE"/>
    <property type="match status" value="1"/>
</dbReference>
<evidence type="ECO:0000313" key="4">
    <source>
        <dbReference type="Proteomes" id="UP000294593"/>
    </source>
</evidence>
<dbReference type="AlphaFoldDB" id="A0A4R6RMY3"/>
<evidence type="ECO:0000256" key="1">
    <source>
        <dbReference type="ARBA" id="ARBA00023125"/>
    </source>
</evidence>
<dbReference type="InterPro" id="IPR010982">
    <property type="entry name" value="Lambda_DNA-bd_dom_sf"/>
</dbReference>
<dbReference type="PANTHER" id="PTHR46797">
    <property type="entry name" value="HTH-TYPE TRANSCRIPTIONAL REGULATOR"/>
    <property type="match status" value="1"/>
</dbReference>
<dbReference type="InterPro" id="IPR011051">
    <property type="entry name" value="RmlC_Cupin_sf"/>
</dbReference>
<dbReference type="EMBL" id="SNXW01000001">
    <property type="protein sequence ID" value="TDP88053.1"/>
    <property type="molecule type" value="Genomic_DNA"/>
</dbReference>
<feature type="domain" description="HTH cro/C1-type" evidence="2">
    <location>
        <begin position="60"/>
        <end position="114"/>
    </location>
</feature>
<dbReference type="GO" id="GO:0003700">
    <property type="term" value="F:DNA-binding transcription factor activity"/>
    <property type="evidence" value="ECO:0007669"/>
    <property type="project" value="TreeGrafter"/>
</dbReference>
<dbReference type="InterPro" id="IPR050807">
    <property type="entry name" value="TransReg_Diox_bact_type"/>
</dbReference>
<comment type="caution">
    <text evidence="3">The sequence shown here is derived from an EMBL/GenBank/DDBJ whole genome shotgun (WGS) entry which is preliminary data.</text>
</comment>
<evidence type="ECO:0000259" key="2">
    <source>
        <dbReference type="PROSITE" id="PS50943"/>
    </source>
</evidence>
<dbReference type="PROSITE" id="PS50943">
    <property type="entry name" value="HTH_CROC1"/>
    <property type="match status" value="1"/>
</dbReference>
<keyword evidence="1" id="KW-0238">DNA-binding</keyword>
<keyword evidence="4" id="KW-1185">Reference proteome</keyword>
<organism evidence="3 4">
    <name type="scientific">Aquabacterium commune</name>
    <dbReference type="NCBI Taxonomy" id="70586"/>
    <lineage>
        <taxon>Bacteria</taxon>
        <taxon>Pseudomonadati</taxon>
        <taxon>Pseudomonadota</taxon>
        <taxon>Betaproteobacteria</taxon>
        <taxon>Burkholderiales</taxon>
        <taxon>Aquabacterium</taxon>
    </lineage>
</organism>
<dbReference type="SUPFAM" id="SSF47413">
    <property type="entry name" value="lambda repressor-like DNA-binding domains"/>
    <property type="match status" value="1"/>
</dbReference>
<protein>
    <submittedName>
        <fullName evidence="3">XRE family transcriptional regulator</fullName>
    </submittedName>
</protein>
<dbReference type="Pfam" id="PF01381">
    <property type="entry name" value="HTH_3"/>
    <property type="match status" value="1"/>
</dbReference>
<dbReference type="CDD" id="cd00093">
    <property type="entry name" value="HTH_XRE"/>
    <property type="match status" value="1"/>
</dbReference>
<evidence type="ECO:0000313" key="3">
    <source>
        <dbReference type="EMBL" id="TDP88053.1"/>
    </source>
</evidence>
<reference evidence="3 4" key="1">
    <citation type="submission" date="2019-03" db="EMBL/GenBank/DDBJ databases">
        <title>Genomic Encyclopedia of Type Strains, Phase IV (KMG-IV): sequencing the most valuable type-strain genomes for metagenomic binning, comparative biology and taxonomic classification.</title>
        <authorList>
            <person name="Goeker M."/>
        </authorList>
    </citation>
    <scope>NUCLEOTIDE SEQUENCE [LARGE SCALE GENOMIC DNA]</scope>
    <source>
        <strain evidence="3 4">DSM 11901</strain>
    </source>
</reference>
<accession>A0A4R6RMY3</accession>
<dbReference type="SUPFAM" id="SSF51182">
    <property type="entry name" value="RmlC-like cupins"/>
    <property type="match status" value="1"/>
</dbReference>
<dbReference type="Gene3D" id="1.10.260.40">
    <property type="entry name" value="lambda repressor-like DNA-binding domains"/>
    <property type="match status" value="1"/>
</dbReference>
<dbReference type="InterPro" id="IPR001387">
    <property type="entry name" value="Cro/C1-type_HTH"/>
</dbReference>
<dbReference type="PANTHER" id="PTHR46797:SF1">
    <property type="entry name" value="METHYLPHOSPHONATE SYNTHASE"/>
    <property type="match status" value="1"/>
</dbReference>
<name>A0A4R6RMY3_9BURK</name>
<proteinExistence type="predicted"/>
<sequence>MTSPATVWVRDRQAAASPWSGAERTGTLPIAARTERSATVLASRASASEAMVCHTVGGNLRRLRQQHRLSLEQLSGHSGVSRAMLSQVEQGRSVPSIKTLWQVAQALGVSVSWFLEPTHDDAVLLLQPSPDSPAQLPSEGAELRPLQRARDGHREAFYELRLAPGGRLTLPATVAARRVNVAVSTGVLDVVLHGQRHLVRPRESLQYEATDALEWHNSCHVQVQAFVLIRTPGAQDSQG</sequence>
<dbReference type="Proteomes" id="UP000294593">
    <property type="component" value="Unassembled WGS sequence"/>
</dbReference>
<gene>
    <name evidence="3" type="ORF">EV672_101189</name>
</gene>
<dbReference type="GO" id="GO:0005829">
    <property type="term" value="C:cytosol"/>
    <property type="evidence" value="ECO:0007669"/>
    <property type="project" value="TreeGrafter"/>
</dbReference>
<dbReference type="RefSeq" id="WP_243738446.1">
    <property type="nucleotide sequence ID" value="NZ_SNXW01000001.1"/>
</dbReference>